<dbReference type="HOGENOM" id="CLU_023810_3_2_9"/>
<dbReference type="Gene3D" id="3.40.50.720">
    <property type="entry name" value="NAD(P)-binding Rossmann-like Domain"/>
    <property type="match status" value="2"/>
</dbReference>
<dbReference type="GO" id="GO:0051287">
    <property type="term" value="F:NAD binding"/>
    <property type="evidence" value="ECO:0007669"/>
    <property type="project" value="InterPro"/>
</dbReference>
<dbReference type="Pfam" id="PF03720">
    <property type="entry name" value="UDPG_MGDP_dh_C"/>
    <property type="match status" value="1"/>
</dbReference>
<dbReference type="NCBIfam" id="TIGR03026">
    <property type="entry name" value="NDP-sugDHase"/>
    <property type="match status" value="1"/>
</dbReference>
<dbReference type="SUPFAM" id="SSF48179">
    <property type="entry name" value="6-phosphogluconate dehydrogenase C-terminal domain-like"/>
    <property type="match status" value="1"/>
</dbReference>
<keyword evidence="7" id="KW-1185">Reference proteome</keyword>
<comment type="similarity">
    <text evidence="1 4">Belongs to the UDP-glucose/GDP-mannose dehydrogenase family.</text>
</comment>
<gene>
    <name evidence="6" type="ORF">DESME_04440</name>
</gene>
<dbReference type="RefSeq" id="WP_006715098.1">
    <property type="nucleotide sequence ID" value="NZ_CP007032.1"/>
</dbReference>
<dbReference type="SMART" id="SM00984">
    <property type="entry name" value="UDPG_MGDP_dh_C"/>
    <property type="match status" value="1"/>
</dbReference>
<sequence length="421" mass="46953">MNVYVFGLGHIGLPMATWIAMQDYEVIGIDKNPDVITEIQNGTVKIEEYYQEQHISQLALSLIKKKRFRVTPDFLRTNDKPSIFVIAVGIVEKENGVQDTSPLISVLETITPVLVPGDLLLFRTTLIPGTLDQLIVNKVQSLDIKINLAYCPETLMETRAFEELNQNPMILAANDNESLIKAEAFLRSISKAPIFKASTLKTAEMVKVIQNIHRDVNIALINEISEVAHALNINIYELISLANTHPRVKLLQPGPGVGGYCLPNAFGYLQNAIENESQLILMDTARKLNIGRPNKIVERVRESLQQEEKVLAHSTIALIGLAMKDYCADCRNSPALEIAAQLVKEGAKVQAYDPMVPIMHSYQVASLQECLLHADCLLITAHQEGIIYVREQLESLMAKPLIVIDTRNIFPDFPGMKIIKP</sequence>
<dbReference type="PIRSF" id="PIRSF000124">
    <property type="entry name" value="UDPglc_GDPman_dh"/>
    <property type="match status" value="1"/>
</dbReference>
<organism evidence="6 7">
    <name type="scientific">Desulfitobacterium metallireducens DSM 15288</name>
    <dbReference type="NCBI Taxonomy" id="871968"/>
    <lineage>
        <taxon>Bacteria</taxon>
        <taxon>Bacillati</taxon>
        <taxon>Bacillota</taxon>
        <taxon>Clostridia</taxon>
        <taxon>Eubacteriales</taxon>
        <taxon>Desulfitobacteriaceae</taxon>
        <taxon>Desulfitobacterium</taxon>
    </lineage>
</organism>
<evidence type="ECO:0000259" key="5">
    <source>
        <dbReference type="SMART" id="SM00984"/>
    </source>
</evidence>
<dbReference type="OrthoDB" id="9803238at2"/>
<dbReference type="Proteomes" id="UP000010847">
    <property type="component" value="Chromosome"/>
</dbReference>
<dbReference type="Pfam" id="PF00984">
    <property type="entry name" value="UDPG_MGDP_dh"/>
    <property type="match status" value="1"/>
</dbReference>
<dbReference type="GO" id="GO:0016628">
    <property type="term" value="F:oxidoreductase activity, acting on the CH-CH group of donors, NAD or NADP as acceptor"/>
    <property type="evidence" value="ECO:0007669"/>
    <property type="project" value="InterPro"/>
</dbReference>
<dbReference type="EMBL" id="CP007032">
    <property type="protein sequence ID" value="AHF08474.1"/>
    <property type="molecule type" value="Genomic_DNA"/>
</dbReference>
<keyword evidence="3" id="KW-0520">NAD</keyword>
<feature type="domain" description="UDP-glucose/GDP-mannose dehydrogenase C-terminal" evidence="5">
    <location>
        <begin position="317"/>
        <end position="412"/>
    </location>
</feature>
<dbReference type="AlphaFoldDB" id="W0EGY8"/>
<proteinExistence type="inferred from homology"/>
<evidence type="ECO:0000313" key="7">
    <source>
        <dbReference type="Proteomes" id="UP000010847"/>
    </source>
</evidence>
<evidence type="ECO:0000256" key="4">
    <source>
        <dbReference type="PIRNR" id="PIRNR000124"/>
    </source>
</evidence>
<keyword evidence="2" id="KW-0560">Oxidoreductase</keyword>
<dbReference type="PANTHER" id="PTHR43491:SF2">
    <property type="entry name" value="UDP-N-ACETYL-D-MANNOSAMINE DEHYDROGENASE"/>
    <property type="match status" value="1"/>
</dbReference>
<evidence type="ECO:0000256" key="2">
    <source>
        <dbReference type="ARBA" id="ARBA00023002"/>
    </source>
</evidence>
<dbReference type="InterPro" id="IPR028359">
    <property type="entry name" value="UDP_ManNAc/GlcNAc_DH"/>
</dbReference>
<dbReference type="GO" id="GO:0000271">
    <property type="term" value="P:polysaccharide biosynthetic process"/>
    <property type="evidence" value="ECO:0007669"/>
    <property type="project" value="InterPro"/>
</dbReference>
<dbReference type="GO" id="GO:0016616">
    <property type="term" value="F:oxidoreductase activity, acting on the CH-OH group of donors, NAD or NADP as acceptor"/>
    <property type="evidence" value="ECO:0007669"/>
    <property type="project" value="InterPro"/>
</dbReference>
<evidence type="ECO:0000313" key="6">
    <source>
        <dbReference type="EMBL" id="AHF08474.1"/>
    </source>
</evidence>
<evidence type="ECO:0000256" key="3">
    <source>
        <dbReference type="ARBA" id="ARBA00023027"/>
    </source>
</evidence>
<dbReference type="InterPro" id="IPR008927">
    <property type="entry name" value="6-PGluconate_DH-like_C_sf"/>
</dbReference>
<reference evidence="6 7" key="1">
    <citation type="submission" date="2013-12" db="EMBL/GenBank/DDBJ databases">
        <authorList>
            <consortium name="DOE Joint Genome Institute"/>
            <person name="Smidt H."/>
            <person name="Huntemann M."/>
            <person name="Han J."/>
            <person name="Chen A."/>
            <person name="Kyrpides N."/>
            <person name="Mavromatis K."/>
            <person name="Markowitz V."/>
            <person name="Palaniappan K."/>
            <person name="Ivanova N."/>
            <person name="Schaumberg A."/>
            <person name="Pati A."/>
            <person name="Liolios K."/>
            <person name="Nordberg H.P."/>
            <person name="Cantor M.N."/>
            <person name="Hua S.X."/>
            <person name="Woyke T."/>
        </authorList>
    </citation>
    <scope>NUCLEOTIDE SEQUENCE [LARGE SCALE GENOMIC DNA]</scope>
    <source>
        <strain evidence="7">DSM 15288</strain>
    </source>
</reference>
<dbReference type="InterPro" id="IPR014027">
    <property type="entry name" value="UDP-Glc/GDP-Man_DH_C"/>
</dbReference>
<evidence type="ECO:0000256" key="1">
    <source>
        <dbReference type="ARBA" id="ARBA00006601"/>
    </source>
</evidence>
<dbReference type="InterPro" id="IPR036291">
    <property type="entry name" value="NAD(P)-bd_dom_sf"/>
</dbReference>
<accession>W0EGY8</accession>
<dbReference type="Pfam" id="PF03721">
    <property type="entry name" value="UDPG_MGDP_dh_N"/>
    <property type="match status" value="1"/>
</dbReference>
<name>W0EGY8_9FIRM</name>
<dbReference type="InterPro" id="IPR001732">
    <property type="entry name" value="UDP-Glc/GDP-Man_DH_N"/>
</dbReference>
<dbReference type="InterPro" id="IPR014026">
    <property type="entry name" value="UDP-Glc/GDP-Man_DH_dimer"/>
</dbReference>
<dbReference type="SUPFAM" id="SSF52413">
    <property type="entry name" value="UDP-glucose/GDP-mannose dehydrogenase C-terminal domain"/>
    <property type="match status" value="1"/>
</dbReference>
<dbReference type="SUPFAM" id="SSF51735">
    <property type="entry name" value="NAD(P)-binding Rossmann-fold domains"/>
    <property type="match status" value="1"/>
</dbReference>
<dbReference type="InterPro" id="IPR036220">
    <property type="entry name" value="UDP-Glc/GDP-Man_DH_C_sf"/>
</dbReference>
<dbReference type="PANTHER" id="PTHR43491">
    <property type="entry name" value="UDP-N-ACETYL-D-MANNOSAMINE DEHYDROGENASE"/>
    <property type="match status" value="1"/>
</dbReference>
<protein>
    <recommendedName>
        <fullName evidence="5">UDP-glucose/GDP-mannose dehydrogenase C-terminal domain-containing protein</fullName>
    </recommendedName>
</protein>
<dbReference type="eggNOG" id="COG0677">
    <property type="taxonomic scope" value="Bacteria"/>
</dbReference>
<dbReference type="STRING" id="871968.DESME_04440"/>
<dbReference type="KEGG" id="dmt:DESME_04440"/>
<dbReference type="InterPro" id="IPR017476">
    <property type="entry name" value="UDP-Glc/GDP-Man"/>
</dbReference>
<dbReference type="PIRSF" id="PIRSF500136">
    <property type="entry name" value="UDP_ManNAc_DH"/>
    <property type="match status" value="1"/>
</dbReference>